<dbReference type="InterPro" id="IPR001943">
    <property type="entry name" value="UVR_dom"/>
</dbReference>
<dbReference type="InterPro" id="IPR036876">
    <property type="entry name" value="UVR_dom_sf"/>
</dbReference>
<dbReference type="InterPro" id="IPR050066">
    <property type="entry name" value="UvrABC_protein_C"/>
</dbReference>
<dbReference type="Pfam" id="PF14520">
    <property type="entry name" value="HHH_5"/>
    <property type="match status" value="1"/>
</dbReference>
<organism evidence="10 11">
    <name type="scientific">Caldicellulosiruptor diazotrophicus</name>
    <dbReference type="NCBI Taxonomy" id="2806205"/>
    <lineage>
        <taxon>Bacteria</taxon>
        <taxon>Bacillati</taxon>
        <taxon>Bacillota</taxon>
        <taxon>Bacillota incertae sedis</taxon>
        <taxon>Caldicellulosiruptorales</taxon>
        <taxon>Caldicellulosiruptoraceae</taxon>
        <taxon>Caldicellulosiruptor</taxon>
    </lineage>
</organism>
<dbReference type="InterPro" id="IPR000305">
    <property type="entry name" value="GIY-YIG_endonuc"/>
</dbReference>
<evidence type="ECO:0000256" key="6">
    <source>
        <dbReference type="HAMAP-Rule" id="MF_00203"/>
    </source>
</evidence>
<keyword evidence="6" id="KW-0742">SOS response</keyword>
<dbReference type="Pfam" id="PF01541">
    <property type="entry name" value="GIY-YIG"/>
    <property type="match status" value="1"/>
</dbReference>
<dbReference type="Pfam" id="PF02151">
    <property type="entry name" value="UVR"/>
    <property type="match status" value="1"/>
</dbReference>
<evidence type="ECO:0000313" key="10">
    <source>
        <dbReference type="EMBL" id="BCS82120.1"/>
    </source>
</evidence>
<dbReference type="HAMAP" id="MF_00203">
    <property type="entry name" value="UvrC"/>
    <property type="match status" value="1"/>
</dbReference>
<keyword evidence="4 6" id="KW-0267">Excision nuclease</keyword>
<evidence type="ECO:0000256" key="2">
    <source>
        <dbReference type="ARBA" id="ARBA00022763"/>
    </source>
</evidence>
<dbReference type="InterPro" id="IPR038476">
    <property type="entry name" value="UvrC_RNase_H_dom_sf"/>
</dbReference>
<dbReference type="PROSITE" id="PS50164">
    <property type="entry name" value="GIY_YIG"/>
    <property type="match status" value="1"/>
</dbReference>
<dbReference type="Pfam" id="PF22920">
    <property type="entry name" value="UvrC_RNaseH"/>
    <property type="match status" value="1"/>
</dbReference>
<dbReference type="SUPFAM" id="SSF82771">
    <property type="entry name" value="GIY-YIG endonuclease"/>
    <property type="match status" value="1"/>
</dbReference>
<evidence type="ECO:0000259" key="8">
    <source>
        <dbReference type="PROSITE" id="PS50164"/>
    </source>
</evidence>
<protein>
    <recommendedName>
        <fullName evidence="6">UvrABC system protein C</fullName>
        <shortName evidence="6">Protein UvrC</shortName>
    </recommendedName>
    <alternativeName>
        <fullName evidence="6">Excinuclease ABC subunit C</fullName>
    </alternativeName>
</protein>
<evidence type="ECO:0000256" key="1">
    <source>
        <dbReference type="ARBA" id="ARBA00022490"/>
    </source>
</evidence>
<feature type="domain" description="UvrC family homology region profile" evidence="9">
    <location>
        <begin position="253"/>
        <end position="471"/>
    </location>
</feature>
<dbReference type="PROSITE" id="PS50151">
    <property type="entry name" value="UVR"/>
    <property type="match status" value="1"/>
</dbReference>
<feature type="domain" description="UVR" evidence="7">
    <location>
        <begin position="202"/>
        <end position="237"/>
    </location>
</feature>
<evidence type="ECO:0000259" key="9">
    <source>
        <dbReference type="PROSITE" id="PS50165"/>
    </source>
</evidence>
<comment type="subunit">
    <text evidence="6">Interacts with UvrB in an incision complex.</text>
</comment>
<gene>
    <name evidence="6 10" type="primary">uvrC</name>
    <name evidence="10" type="ORF">CaldiYA01_20800</name>
</gene>
<evidence type="ECO:0000313" key="11">
    <source>
        <dbReference type="Proteomes" id="UP000663623"/>
    </source>
</evidence>
<dbReference type="NCBIfam" id="NF001824">
    <property type="entry name" value="PRK00558.1-5"/>
    <property type="match status" value="1"/>
</dbReference>
<comment type="function">
    <text evidence="6">The UvrABC repair system catalyzes the recognition and processing of DNA lesions. UvrC both incises the 5' and 3' sides of the lesion. The N-terminal half is responsible for the 3' incision and the C-terminal half is responsible for the 5' incision.</text>
</comment>
<dbReference type="InterPro" id="IPR004791">
    <property type="entry name" value="UvrC"/>
</dbReference>
<dbReference type="EMBL" id="AP024480">
    <property type="protein sequence ID" value="BCS82120.1"/>
    <property type="molecule type" value="Genomic_DNA"/>
</dbReference>
<keyword evidence="1 6" id="KW-0963">Cytoplasm</keyword>
<dbReference type="InterPro" id="IPR010994">
    <property type="entry name" value="RuvA_2-like"/>
</dbReference>
<dbReference type="Gene3D" id="3.40.1440.10">
    <property type="entry name" value="GIY-YIG endonuclease"/>
    <property type="match status" value="1"/>
</dbReference>
<reference evidence="10 11" key="1">
    <citation type="submission" date="2021-02" db="EMBL/GenBank/DDBJ databases">
        <title>Nitrogen-fixing ability and nitrogen fixation related genes of thermophilic fermentative bacteria in the genus Caldicellulosiruptor.</title>
        <authorList>
            <person name="Chen Y."/>
            <person name="Nishihara A."/>
            <person name="Haruta S."/>
        </authorList>
    </citation>
    <scope>NUCLEOTIDE SEQUENCE [LARGE SCALE GENOMIC DNA]</scope>
    <source>
        <strain evidence="10 11">YA01</strain>
    </source>
</reference>
<dbReference type="PANTHER" id="PTHR30562">
    <property type="entry name" value="UVRC/OXIDOREDUCTASE"/>
    <property type="match status" value="1"/>
</dbReference>
<name>A0ABN6E991_9FIRM</name>
<dbReference type="InterPro" id="IPR001162">
    <property type="entry name" value="UvrC_RNase_H_dom"/>
</dbReference>
<dbReference type="SMART" id="SM00465">
    <property type="entry name" value="GIYc"/>
    <property type="match status" value="1"/>
</dbReference>
<keyword evidence="3 6" id="KW-0228">DNA excision</keyword>
<evidence type="ECO:0000256" key="5">
    <source>
        <dbReference type="ARBA" id="ARBA00023204"/>
    </source>
</evidence>
<evidence type="ECO:0000259" key="7">
    <source>
        <dbReference type="PROSITE" id="PS50151"/>
    </source>
</evidence>
<dbReference type="PANTHER" id="PTHR30562:SF1">
    <property type="entry name" value="UVRABC SYSTEM PROTEIN C"/>
    <property type="match status" value="1"/>
</dbReference>
<sequence>MLLEEKLSNLPTSPGVYIMKDENGNVIYVGKAVNLKNRVRQYFQNSQDMPPKTRLMVRKIKDLDYIVTDNEVEALILECNLIKEYRPKYNVLLRDDKNYQYIKITNEMFPRLVTTRKVEKDGGRYFGPYVSGYSVKQTVELLKSLFMLRTCKKKFPDQLGKGRPCLNFHIEKCLGVCKGDVSEEEYQKLVERAVKVLSGKGDEIVEELKAKMFEYAERLMFEKAQEVKNKLSSLERIITKQKVIYADDRSEDVINFAKDHTHIAIVVLIIRNGKLINKEEFVFKAEEDTFERFLEQYYSDVVSLPKEIIIPCDIENADNIEKMIEKLYGFKVKVTVPKHGEKKQLLDMAKKNAEISLANRQRVDDVYAEALLTLKNILGLENEIEKIESYDISNIAGADNVGTLVVFEDGKFNKEFYRKFKIKGFEGQDDIRSVKEVLTRRFKNLEKHGRIPNLILIDGGQNQVNAALEVLNTLGFSIPVAGMVKDDRHKTRDLIYNGKEVGIQEYPLVYKLIYTIQEETHRFAVKFHREVRKKHLYESILDEIEGIGEKRKFKLFRTFGSIDNLRKASIEEIVKAADIPYEVALKIKEKIGV</sequence>
<accession>A0ABN6E991</accession>
<keyword evidence="2 6" id="KW-0227">DNA damage</keyword>
<dbReference type="InterPro" id="IPR035901">
    <property type="entry name" value="GIY-YIG_endonuc_sf"/>
</dbReference>
<keyword evidence="5 6" id="KW-0234">DNA repair</keyword>
<dbReference type="SUPFAM" id="SSF47781">
    <property type="entry name" value="RuvA domain 2-like"/>
    <property type="match status" value="1"/>
</dbReference>
<feature type="domain" description="GIY-YIG" evidence="8">
    <location>
        <begin position="12"/>
        <end position="91"/>
    </location>
</feature>
<dbReference type="CDD" id="cd10434">
    <property type="entry name" value="GIY-YIG_UvrC_Cho"/>
    <property type="match status" value="1"/>
</dbReference>
<dbReference type="NCBIfam" id="TIGR00194">
    <property type="entry name" value="uvrC"/>
    <property type="match status" value="1"/>
</dbReference>
<evidence type="ECO:0000256" key="4">
    <source>
        <dbReference type="ARBA" id="ARBA00022881"/>
    </source>
</evidence>
<dbReference type="Pfam" id="PF08459">
    <property type="entry name" value="UvrC_RNaseH_dom"/>
    <property type="match status" value="1"/>
</dbReference>
<dbReference type="PROSITE" id="PS50165">
    <property type="entry name" value="UVRC"/>
    <property type="match status" value="1"/>
</dbReference>
<comment type="similarity">
    <text evidence="6">Belongs to the UvrC family.</text>
</comment>
<dbReference type="SUPFAM" id="SSF46600">
    <property type="entry name" value="C-terminal UvrC-binding domain of UvrB"/>
    <property type="match status" value="1"/>
</dbReference>
<dbReference type="Gene3D" id="3.30.420.340">
    <property type="entry name" value="UvrC, RNAse H endonuclease domain"/>
    <property type="match status" value="1"/>
</dbReference>
<comment type="subcellular location">
    <subcellularLocation>
        <location evidence="6">Cytoplasm</location>
    </subcellularLocation>
</comment>
<dbReference type="Gene3D" id="1.10.150.20">
    <property type="entry name" value="5' to 3' exonuclease, C-terminal subdomain"/>
    <property type="match status" value="1"/>
</dbReference>
<dbReference type="RefSeq" id="WP_207179443.1">
    <property type="nucleotide sequence ID" value="NZ_AP024480.1"/>
</dbReference>
<dbReference type="Proteomes" id="UP000663623">
    <property type="component" value="Chromosome"/>
</dbReference>
<proteinExistence type="inferred from homology"/>
<keyword evidence="11" id="KW-1185">Reference proteome</keyword>
<evidence type="ECO:0000256" key="3">
    <source>
        <dbReference type="ARBA" id="ARBA00022769"/>
    </source>
</evidence>
<dbReference type="InterPro" id="IPR047296">
    <property type="entry name" value="GIY-YIG_UvrC_Cho"/>
</dbReference>